<organism evidence="1 2">
    <name type="scientific">Aspergillus aculeatinus CBS 121060</name>
    <dbReference type="NCBI Taxonomy" id="1448322"/>
    <lineage>
        <taxon>Eukaryota</taxon>
        <taxon>Fungi</taxon>
        <taxon>Dikarya</taxon>
        <taxon>Ascomycota</taxon>
        <taxon>Pezizomycotina</taxon>
        <taxon>Eurotiomycetes</taxon>
        <taxon>Eurotiomycetidae</taxon>
        <taxon>Eurotiales</taxon>
        <taxon>Aspergillaceae</taxon>
        <taxon>Aspergillus</taxon>
        <taxon>Aspergillus subgen. Circumdati</taxon>
    </lineage>
</organism>
<accession>A0ACD1GWC7</accession>
<protein>
    <submittedName>
        <fullName evidence="1">Uncharacterized protein</fullName>
    </submittedName>
</protein>
<name>A0ACD1GWC7_9EURO</name>
<evidence type="ECO:0000313" key="1">
    <source>
        <dbReference type="EMBL" id="RAH65616.1"/>
    </source>
</evidence>
<evidence type="ECO:0000313" key="2">
    <source>
        <dbReference type="Proteomes" id="UP000249661"/>
    </source>
</evidence>
<reference evidence="1" key="1">
    <citation type="submission" date="2018-02" db="EMBL/GenBank/DDBJ databases">
        <title>The genomes of Aspergillus section Nigri reveals drivers in fungal speciation.</title>
        <authorList>
            <consortium name="DOE Joint Genome Institute"/>
            <person name="Vesth T.C."/>
            <person name="Nybo J."/>
            <person name="Theobald S."/>
            <person name="Brandl J."/>
            <person name="Frisvad J.C."/>
            <person name="Nielsen K.F."/>
            <person name="Lyhne E.K."/>
            <person name="Kogle M.E."/>
            <person name="Kuo A."/>
            <person name="Riley R."/>
            <person name="Clum A."/>
            <person name="Nolan M."/>
            <person name="Lipzen A."/>
            <person name="Salamov A."/>
            <person name="Henrissat B."/>
            <person name="Wiebenga A."/>
            <person name="De vries R.P."/>
            <person name="Grigoriev I.V."/>
            <person name="Mortensen U.H."/>
            <person name="Andersen M.R."/>
            <person name="Baker S.E."/>
        </authorList>
    </citation>
    <scope>NUCLEOTIDE SEQUENCE</scope>
    <source>
        <strain evidence="1">CBS 121060</strain>
    </source>
</reference>
<dbReference type="Proteomes" id="UP000249661">
    <property type="component" value="Unassembled WGS sequence"/>
</dbReference>
<dbReference type="EMBL" id="KZ824993">
    <property type="protein sequence ID" value="RAH65616.1"/>
    <property type="molecule type" value="Genomic_DNA"/>
</dbReference>
<sequence>MLASFAWFVCLNRTQSISCLPKCDSLLVCNISRRTNIEAATNYNLTRCCYWTHRLAAKMRLILSGDCNRAFLCLEMKALCICDVYICSHSGELYHDQWMAYFKGEVLGNAAREPARKSYTHWSTIE</sequence>
<gene>
    <name evidence="1" type="ORF">BO66DRAFT_206916</name>
</gene>
<proteinExistence type="predicted"/>
<keyword evidence="2" id="KW-1185">Reference proteome</keyword>